<evidence type="ECO:0000313" key="3">
    <source>
        <dbReference type="EMBL" id="VFQ95816.1"/>
    </source>
</evidence>
<feature type="compositionally biased region" description="Basic and acidic residues" evidence="2">
    <location>
        <begin position="215"/>
        <end position="237"/>
    </location>
</feature>
<name>A0A484N5N4_9ASTE</name>
<dbReference type="EMBL" id="OOIL02005735">
    <property type="protein sequence ID" value="VFQ95816.1"/>
    <property type="molecule type" value="Genomic_DNA"/>
</dbReference>
<accession>A0A484N5N4</accession>
<evidence type="ECO:0000256" key="2">
    <source>
        <dbReference type="SAM" id="MobiDB-lite"/>
    </source>
</evidence>
<feature type="compositionally biased region" description="Basic and acidic residues" evidence="2">
    <location>
        <begin position="247"/>
        <end position="269"/>
    </location>
</feature>
<dbReference type="Proteomes" id="UP000595140">
    <property type="component" value="Unassembled WGS sequence"/>
</dbReference>
<sequence>MVGPLWSASRHLPPFRIRFGPIDCQRAQRVEFKNDKWSYRYFVIEFPAHSPLDLSSVVLRSSISRTKFVAGHLAEEVYNTLREKGGLILHHSLQDAKLYRKADFYYPLGPDPIPFDGEPSPEIQNAPPAVESNPAMSSSGNQSKPPVYVFRYPAHHSCCRSGGLELPHPDSLDCEGDKLRDQSALKRPGVQPQPEVINTSPHIATTPQVVEEEGEGQKEPELSPAAEKEVEVQKELDASSTMENEAGEQKSAEALLETERETELQRESGEGWAGFSRGLNSLQASHWTIQANLEKMRESVQGPAIPQACLLALNALHFMEQAQQSVLTLTEEYLGGASGNYRAVMLLKEKEFAARALQQKVDSLEQQVQIATYQRGTQDLEAQFDRLRAQISILESRALSSKDKVGSLKAELVERESRIAELESSYLKELMMKHMEAKWLTLEKLGKERQAASKLRSRMGELEKAIATHQEKVATMTARAEALYEEGKFDMQHCIYEAIQSGLPAHRSLDDFISHYGLPLPLPPPDSHADPRP</sequence>
<protein>
    <submittedName>
        <fullName evidence="3">Uncharacterized protein</fullName>
    </submittedName>
</protein>
<feature type="region of interest" description="Disordered" evidence="2">
    <location>
        <begin position="115"/>
        <end position="142"/>
    </location>
</feature>
<reference evidence="3 4" key="1">
    <citation type="submission" date="2018-04" db="EMBL/GenBank/DDBJ databases">
        <authorList>
            <person name="Vogel A."/>
        </authorList>
    </citation>
    <scope>NUCLEOTIDE SEQUENCE [LARGE SCALE GENOMIC DNA]</scope>
</reference>
<organism evidence="3 4">
    <name type="scientific">Cuscuta campestris</name>
    <dbReference type="NCBI Taxonomy" id="132261"/>
    <lineage>
        <taxon>Eukaryota</taxon>
        <taxon>Viridiplantae</taxon>
        <taxon>Streptophyta</taxon>
        <taxon>Embryophyta</taxon>
        <taxon>Tracheophyta</taxon>
        <taxon>Spermatophyta</taxon>
        <taxon>Magnoliopsida</taxon>
        <taxon>eudicotyledons</taxon>
        <taxon>Gunneridae</taxon>
        <taxon>Pentapetalae</taxon>
        <taxon>asterids</taxon>
        <taxon>lamiids</taxon>
        <taxon>Solanales</taxon>
        <taxon>Convolvulaceae</taxon>
        <taxon>Cuscuteae</taxon>
        <taxon>Cuscuta</taxon>
        <taxon>Cuscuta subgen. Grammica</taxon>
        <taxon>Cuscuta sect. Cleistogrammica</taxon>
    </lineage>
</organism>
<keyword evidence="1" id="KW-0175">Coiled coil</keyword>
<evidence type="ECO:0000313" key="4">
    <source>
        <dbReference type="Proteomes" id="UP000595140"/>
    </source>
</evidence>
<dbReference type="Gene3D" id="1.20.5.340">
    <property type="match status" value="1"/>
</dbReference>
<gene>
    <name evidence="3" type="ORF">CCAM_LOCUS37592</name>
</gene>
<feature type="region of interest" description="Disordered" evidence="2">
    <location>
        <begin position="185"/>
        <end position="272"/>
    </location>
</feature>
<evidence type="ECO:0000256" key="1">
    <source>
        <dbReference type="SAM" id="Coils"/>
    </source>
</evidence>
<dbReference type="AlphaFoldDB" id="A0A484N5N4"/>
<feature type="coiled-coil region" evidence="1">
    <location>
        <begin position="347"/>
        <end position="425"/>
    </location>
</feature>
<feature type="coiled-coil region" evidence="1">
    <location>
        <begin position="452"/>
        <end position="486"/>
    </location>
</feature>
<proteinExistence type="predicted"/>
<keyword evidence="4" id="KW-1185">Reference proteome</keyword>